<keyword evidence="2" id="KW-0732">Signal</keyword>
<evidence type="ECO:0000256" key="1">
    <source>
        <dbReference type="ARBA" id="ARBA00022614"/>
    </source>
</evidence>
<dbReference type="GeneTree" id="ENSGT00940000166731"/>
<dbReference type="Pfam" id="PF13855">
    <property type="entry name" value="LRR_8"/>
    <property type="match status" value="4"/>
</dbReference>
<dbReference type="PRINTS" id="PR00019">
    <property type="entry name" value="LEURICHRPT"/>
</dbReference>
<dbReference type="SMART" id="SM00082">
    <property type="entry name" value="LRRCT"/>
    <property type="match status" value="1"/>
</dbReference>
<dbReference type="InterPro" id="IPR000483">
    <property type="entry name" value="Cys-rich_flank_reg_C"/>
</dbReference>
<dbReference type="InterPro" id="IPR032675">
    <property type="entry name" value="LRR_dom_sf"/>
</dbReference>
<keyword evidence="3" id="KW-0677">Repeat</keyword>
<protein>
    <submittedName>
        <fullName evidence="6">Carboxypeptidase N subunit 2-like</fullName>
    </submittedName>
</protein>
<dbReference type="OMA" id="REVFCSD"/>
<keyword evidence="4" id="KW-0325">Glycoprotein</keyword>
<name>A0A3Q2ZG71_KRYMA</name>
<dbReference type="GeneID" id="108248535"/>
<dbReference type="SMART" id="SM00369">
    <property type="entry name" value="LRR_TYP"/>
    <property type="match status" value="12"/>
</dbReference>
<evidence type="ECO:0000313" key="6">
    <source>
        <dbReference type="Ensembl" id="ENSKMAP00000002731.1"/>
    </source>
</evidence>
<dbReference type="InterPro" id="IPR003591">
    <property type="entry name" value="Leu-rich_rpt_typical-subtyp"/>
</dbReference>
<proteinExistence type="predicted"/>
<dbReference type="FunFam" id="3.80.10.10:FF:001360">
    <property type="entry name" value="Uncharacterized protein"/>
    <property type="match status" value="1"/>
</dbReference>
<dbReference type="FunFam" id="3.80.10.10:FF:000770">
    <property type="entry name" value="Uncharacterized protein"/>
    <property type="match status" value="1"/>
</dbReference>
<dbReference type="STRING" id="37003.ENSKMAP00000002731"/>
<dbReference type="InterPro" id="IPR001611">
    <property type="entry name" value="Leu-rich_rpt"/>
</dbReference>
<dbReference type="Gene3D" id="3.80.10.10">
    <property type="entry name" value="Ribonuclease Inhibitor"/>
    <property type="match status" value="2"/>
</dbReference>
<dbReference type="SUPFAM" id="SSF52058">
    <property type="entry name" value="L domain-like"/>
    <property type="match status" value="1"/>
</dbReference>
<dbReference type="PANTHER" id="PTHR24366:SF170">
    <property type="entry name" value="RE50361P"/>
    <property type="match status" value="1"/>
</dbReference>
<dbReference type="SMART" id="SM00364">
    <property type="entry name" value="LRR_BAC"/>
    <property type="match status" value="7"/>
</dbReference>
<dbReference type="KEGG" id="kmr:108248535"/>
<dbReference type="OrthoDB" id="6363818at2759"/>
<evidence type="ECO:0000256" key="2">
    <source>
        <dbReference type="ARBA" id="ARBA00022729"/>
    </source>
</evidence>
<evidence type="ECO:0000259" key="5">
    <source>
        <dbReference type="SMART" id="SM00082"/>
    </source>
</evidence>
<keyword evidence="1" id="KW-0433">Leucine-rich repeat</keyword>
<reference evidence="6" key="2">
    <citation type="submission" date="2025-09" db="UniProtKB">
        <authorList>
            <consortium name="Ensembl"/>
        </authorList>
    </citation>
    <scope>IDENTIFICATION</scope>
</reference>
<dbReference type="RefSeq" id="XP_024866638.1">
    <property type="nucleotide sequence ID" value="XM_025010870.2"/>
</dbReference>
<dbReference type="SMART" id="SM00365">
    <property type="entry name" value="LRR_SD22"/>
    <property type="match status" value="6"/>
</dbReference>
<dbReference type="Ensembl" id="ENSKMAT00000002784.1">
    <property type="protein sequence ID" value="ENSKMAP00000002731.1"/>
    <property type="gene ID" value="ENSKMAG00000002109.1"/>
</dbReference>
<evidence type="ECO:0000256" key="3">
    <source>
        <dbReference type="ARBA" id="ARBA00022737"/>
    </source>
</evidence>
<reference evidence="6" key="1">
    <citation type="submission" date="2025-08" db="UniProtKB">
        <authorList>
            <consortium name="Ensembl"/>
        </authorList>
    </citation>
    <scope>IDENTIFICATION</scope>
</reference>
<dbReference type="PROSITE" id="PS51450">
    <property type="entry name" value="LRR"/>
    <property type="match status" value="3"/>
</dbReference>
<dbReference type="AlphaFoldDB" id="A0A3Q2ZG71"/>
<accession>A0A3Q2ZG71</accession>
<dbReference type="Proteomes" id="UP000264800">
    <property type="component" value="Unplaced"/>
</dbReference>
<organism evidence="6 7">
    <name type="scientific">Kryptolebias marmoratus</name>
    <name type="common">Mangrove killifish</name>
    <name type="synonym">Rivulus marmoratus</name>
    <dbReference type="NCBI Taxonomy" id="37003"/>
    <lineage>
        <taxon>Eukaryota</taxon>
        <taxon>Metazoa</taxon>
        <taxon>Chordata</taxon>
        <taxon>Craniata</taxon>
        <taxon>Vertebrata</taxon>
        <taxon>Euteleostomi</taxon>
        <taxon>Actinopterygii</taxon>
        <taxon>Neopterygii</taxon>
        <taxon>Teleostei</taxon>
        <taxon>Neoteleostei</taxon>
        <taxon>Acanthomorphata</taxon>
        <taxon>Ovalentaria</taxon>
        <taxon>Atherinomorphae</taxon>
        <taxon>Cyprinodontiformes</taxon>
        <taxon>Rivulidae</taxon>
        <taxon>Kryptolebias</taxon>
    </lineage>
</organism>
<evidence type="ECO:0000256" key="4">
    <source>
        <dbReference type="ARBA" id="ARBA00023180"/>
    </source>
</evidence>
<evidence type="ECO:0000313" key="7">
    <source>
        <dbReference type="Proteomes" id="UP000264800"/>
    </source>
</evidence>
<keyword evidence="7" id="KW-1185">Reference proteome</keyword>
<feature type="domain" description="LRRCT" evidence="5">
    <location>
        <begin position="417"/>
        <end position="469"/>
    </location>
</feature>
<sequence length="540" mass="61534">MWTFISVRWNLCNTVKMDKELSLALLLVLLLCHRGSSNWQSFCPYRCQCFTQVQVLCADERMIYLPENISRDVKEVIIVVSSVEFLFANSLHESPQLTKLIFLNNALRSVHAKAFEHLTELQELEISGNLGLNHLHMGTFSKQENLTKLLLNSNRFETILPGMFGSLKQLETLQMKNNIISDLPSFLFLNLTKLRVLDLSQNKLEAVRRETFSGLARLEILKINNNLISNLTSGTFHSISHLTELHLEGNKLEQLSDGIFSALTNVSVLNLRGNLLTAFSDKVFGYEPSNLKELNLKSNRLAELLSLSSLTSLTDLILSANQLSNLTENLFRNVTTLENLDLSENQLTSLPEVIFKDLLSIREILLHNNNLKKVEAKLFEDQALVQRLYLSDNQLEMLPEGFLDSFIFQPTVRLHGNPWTCDCRLGYLHDWVLHNSQGVDMLDRIVCGRPDFLKQRTLVSIDKGQLVCYLSDEKMPDLESCSLQMSNNTLTVKCKVEKCSPMTVRVQFQKENGHIMEHLLKNEADDSQCSNETVIENTDN</sequence>
<dbReference type="PANTHER" id="PTHR24366">
    <property type="entry name" value="IG(IMMUNOGLOBULIN) AND LRR(LEUCINE RICH REPEAT) DOMAINS"/>
    <property type="match status" value="1"/>
</dbReference>